<proteinExistence type="predicted"/>
<reference evidence="2 3" key="1">
    <citation type="submission" date="2017-09" db="EMBL/GenBank/DDBJ databases">
        <title>FDA dAtabase for Regulatory Grade micrObial Sequences (FDA-ARGOS): Supporting development and validation of Infectious Disease Dx tests.</title>
        <authorList>
            <person name="Minogue T."/>
            <person name="Wolcott M."/>
            <person name="Wasieloski L."/>
            <person name="Aguilar W."/>
            <person name="Moore D."/>
            <person name="Tallon L."/>
            <person name="Sadzewicz L."/>
            <person name="Ott S."/>
            <person name="Zhao X."/>
            <person name="Nagaraj S."/>
            <person name="Vavikolanu K."/>
            <person name="Aluvathingal J."/>
            <person name="Nadendla S."/>
            <person name="Sichtig H."/>
        </authorList>
    </citation>
    <scope>NUCLEOTIDE SEQUENCE [LARGE SCALE GENOMIC DNA]</scope>
    <source>
        <strain evidence="2 3">FDAARGOS_392</strain>
        <plasmid evidence="3">Plasmid unnamed</plasmid>
    </source>
</reference>
<accession>A0A291E644</accession>
<keyword evidence="1" id="KW-0472">Membrane</keyword>
<keyword evidence="1" id="KW-1133">Transmembrane helix</keyword>
<protein>
    <submittedName>
        <fullName evidence="2">Uncharacterized protein</fullName>
    </submittedName>
</protein>
<dbReference type="EMBL" id="CP023526">
    <property type="protein sequence ID" value="ATF95379.1"/>
    <property type="molecule type" value="Genomic_DNA"/>
</dbReference>
<gene>
    <name evidence="2" type="ORF">CO704_25125</name>
</gene>
<geneLocation type="plasmid" evidence="2">
    <name>unnamed</name>
</geneLocation>
<evidence type="ECO:0000313" key="3">
    <source>
        <dbReference type="Proteomes" id="UP000217979"/>
    </source>
</evidence>
<evidence type="ECO:0000256" key="1">
    <source>
        <dbReference type="SAM" id="Phobius"/>
    </source>
</evidence>
<keyword evidence="2" id="KW-0614">Plasmid</keyword>
<feature type="transmembrane region" description="Helical" evidence="1">
    <location>
        <begin position="44"/>
        <end position="66"/>
    </location>
</feature>
<dbReference type="AlphaFoldDB" id="A0A291E644"/>
<name>A0A291E644_9ENTR</name>
<dbReference type="Proteomes" id="UP000217979">
    <property type="component" value="Plasmid unnamed"/>
</dbReference>
<organism evidence="2 3">
    <name type="scientific">Cedecea neteri</name>
    <dbReference type="NCBI Taxonomy" id="158822"/>
    <lineage>
        <taxon>Bacteria</taxon>
        <taxon>Pseudomonadati</taxon>
        <taxon>Pseudomonadota</taxon>
        <taxon>Gammaproteobacteria</taxon>
        <taxon>Enterobacterales</taxon>
        <taxon>Enterobacteriaceae</taxon>
        <taxon>Cedecea</taxon>
    </lineage>
</organism>
<sequence>MLGSVALTSAGYPKAGRVVFYATRVFHQGPNRESRRLNIPRTVYYWYGGFVAKRMATMLGYFICLLKGVWLNWRK</sequence>
<keyword evidence="1" id="KW-0812">Transmembrane</keyword>
<evidence type="ECO:0000313" key="2">
    <source>
        <dbReference type="EMBL" id="ATF95379.1"/>
    </source>
</evidence>